<keyword evidence="4 5" id="KW-0067">ATP-binding</keyword>
<accession>A0A2W5TZ78</accession>
<feature type="region of interest" description="Disordered" evidence="6">
    <location>
        <begin position="346"/>
        <end position="375"/>
    </location>
</feature>
<dbReference type="Pfam" id="PF00069">
    <property type="entry name" value="Pkinase"/>
    <property type="match status" value="1"/>
</dbReference>
<dbReference type="PROSITE" id="PS00108">
    <property type="entry name" value="PROTEIN_KINASE_ST"/>
    <property type="match status" value="1"/>
</dbReference>
<keyword evidence="3 8" id="KW-0418">Kinase</keyword>
<comment type="caution">
    <text evidence="8">The sequence shown here is derived from an EMBL/GenBank/DDBJ whole genome shotgun (WGS) entry which is preliminary data.</text>
</comment>
<dbReference type="GO" id="GO:0005524">
    <property type="term" value="F:ATP binding"/>
    <property type="evidence" value="ECO:0007669"/>
    <property type="project" value="UniProtKB-UniRule"/>
</dbReference>
<evidence type="ECO:0000256" key="2">
    <source>
        <dbReference type="ARBA" id="ARBA00022741"/>
    </source>
</evidence>
<evidence type="ECO:0000256" key="6">
    <source>
        <dbReference type="SAM" id="MobiDB-lite"/>
    </source>
</evidence>
<keyword evidence="1" id="KW-0808">Transferase</keyword>
<evidence type="ECO:0000259" key="7">
    <source>
        <dbReference type="PROSITE" id="PS50011"/>
    </source>
</evidence>
<dbReference type="AlphaFoldDB" id="A0A2W5TZ78"/>
<dbReference type="CDD" id="cd14014">
    <property type="entry name" value="STKc_PknB_like"/>
    <property type="match status" value="1"/>
</dbReference>
<evidence type="ECO:0000313" key="8">
    <source>
        <dbReference type="EMBL" id="PZR18523.1"/>
    </source>
</evidence>
<dbReference type="InterPro" id="IPR000719">
    <property type="entry name" value="Prot_kinase_dom"/>
</dbReference>
<evidence type="ECO:0000256" key="5">
    <source>
        <dbReference type="PROSITE-ProRule" id="PRU10141"/>
    </source>
</evidence>
<keyword evidence="2 5" id="KW-0547">Nucleotide-binding</keyword>
<reference evidence="8 9" key="1">
    <citation type="submission" date="2017-08" db="EMBL/GenBank/DDBJ databases">
        <title>Infants hospitalized years apart are colonized by the same room-sourced microbial strains.</title>
        <authorList>
            <person name="Brooks B."/>
            <person name="Olm M.R."/>
            <person name="Firek B.A."/>
            <person name="Baker R."/>
            <person name="Thomas B.C."/>
            <person name="Morowitz M.J."/>
            <person name="Banfield J.F."/>
        </authorList>
    </citation>
    <scope>NUCLEOTIDE SEQUENCE [LARGE SCALE GENOMIC DNA]</scope>
    <source>
        <strain evidence="8">S2_003_000_R2_14</strain>
    </source>
</reference>
<feature type="domain" description="Protein kinase" evidence="7">
    <location>
        <begin position="47"/>
        <end position="285"/>
    </location>
</feature>
<dbReference type="Gene3D" id="3.30.200.20">
    <property type="entry name" value="Phosphorylase Kinase, domain 1"/>
    <property type="match status" value="1"/>
</dbReference>
<evidence type="ECO:0000256" key="1">
    <source>
        <dbReference type="ARBA" id="ARBA00022679"/>
    </source>
</evidence>
<dbReference type="PROSITE" id="PS00107">
    <property type="entry name" value="PROTEIN_KINASE_ATP"/>
    <property type="match status" value="1"/>
</dbReference>
<dbReference type="SUPFAM" id="SSF56112">
    <property type="entry name" value="Protein kinase-like (PK-like)"/>
    <property type="match status" value="1"/>
</dbReference>
<dbReference type="Gene3D" id="1.10.510.10">
    <property type="entry name" value="Transferase(Phosphotransferase) domain 1"/>
    <property type="match status" value="1"/>
</dbReference>
<keyword evidence="8" id="KW-0723">Serine/threonine-protein kinase</keyword>
<dbReference type="InterPro" id="IPR008271">
    <property type="entry name" value="Ser/Thr_kinase_AS"/>
</dbReference>
<dbReference type="InterPro" id="IPR017441">
    <property type="entry name" value="Protein_kinase_ATP_BS"/>
</dbReference>
<gene>
    <name evidence="8" type="ORF">DI536_01190</name>
</gene>
<name>A0A2W5TZ78_9BACT</name>
<feature type="binding site" evidence="5">
    <location>
        <position position="75"/>
    </location>
    <ligand>
        <name>ATP</name>
        <dbReference type="ChEBI" id="CHEBI:30616"/>
    </ligand>
</feature>
<evidence type="ECO:0000256" key="3">
    <source>
        <dbReference type="ARBA" id="ARBA00022777"/>
    </source>
</evidence>
<dbReference type="PANTHER" id="PTHR43289">
    <property type="entry name" value="MITOGEN-ACTIVATED PROTEIN KINASE KINASE KINASE 20-RELATED"/>
    <property type="match status" value="1"/>
</dbReference>
<dbReference type="Proteomes" id="UP000249061">
    <property type="component" value="Unassembled WGS sequence"/>
</dbReference>
<protein>
    <submittedName>
        <fullName evidence="8">Serine/threonine protein kinase</fullName>
    </submittedName>
</protein>
<dbReference type="InterPro" id="IPR011009">
    <property type="entry name" value="Kinase-like_dom_sf"/>
</dbReference>
<evidence type="ECO:0000256" key="4">
    <source>
        <dbReference type="ARBA" id="ARBA00022840"/>
    </source>
</evidence>
<evidence type="ECO:0000313" key="9">
    <source>
        <dbReference type="Proteomes" id="UP000249061"/>
    </source>
</evidence>
<sequence>MPRAAPTEAVTCSGCGVAVDLTRVETAPGQARLWPEVDLSGESLGGYRLQKRIGSGGMGTVYDARAPDDSRVAVKVLAPLLAAEPALRERFRREARALEALQHPAVVRMLAEGEERSFCWYAMEHVDGVDLRKRLESGPLLETEAIALAKSMLDALEHVHSRGFVHRDVKPSNILLSSTGPKLCDFGVARLDGANTLTESAAVLGSLRYMAPEQRWGKTDARSDLYSLGVVLHEALARGVPGERPLPPTKLNRLIARLTEQSPDRRPATAARARTLLSASRSVFVGVAAVTALALTGAIWALQPRAVVADVPDAAVEFDAGVEAVDASVALDAGGEVDAGIAEVVEAPPPGAPPKSIKPTVKGKPKKKMMKVPPD</sequence>
<dbReference type="PROSITE" id="PS50011">
    <property type="entry name" value="PROTEIN_KINASE_DOM"/>
    <property type="match status" value="1"/>
</dbReference>
<organism evidence="8 9">
    <name type="scientific">Archangium gephyra</name>
    <dbReference type="NCBI Taxonomy" id="48"/>
    <lineage>
        <taxon>Bacteria</taxon>
        <taxon>Pseudomonadati</taxon>
        <taxon>Myxococcota</taxon>
        <taxon>Myxococcia</taxon>
        <taxon>Myxococcales</taxon>
        <taxon>Cystobacterineae</taxon>
        <taxon>Archangiaceae</taxon>
        <taxon>Archangium</taxon>
    </lineage>
</organism>
<dbReference type="SMART" id="SM00220">
    <property type="entry name" value="S_TKc"/>
    <property type="match status" value="1"/>
</dbReference>
<feature type="compositionally biased region" description="Basic residues" evidence="6">
    <location>
        <begin position="361"/>
        <end position="375"/>
    </location>
</feature>
<dbReference type="GO" id="GO:0004674">
    <property type="term" value="F:protein serine/threonine kinase activity"/>
    <property type="evidence" value="ECO:0007669"/>
    <property type="project" value="UniProtKB-KW"/>
</dbReference>
<proteinExistence type="predicted"/>
<dbReference type="PANTHER" id="PTHR43289:SF6">
    <property type="entry name" value="SERINE_THREONINE-PROTEIN KINASE NEKL-3"/>
    <property type="match status" value="1"/>
</dbReference>
<dbReference type="EMBL" id="QFQP01000001">
    <property type="protein sequence ID" value="PZR18523.1"/>
    <property type="molecule type" value="Genomic_DNA"/>
</dbReference>